<sequence length="76" mass="8787">MNKNAQKFFTINNDRRALAKDAVAQNWNVGRMLIHPPISLMTRVLMKIMKEGGKYVVLAPMQQTQIQWLLLISMTE</sequence>
<evidence type="ECO:0000313" key="1">
    <source>
        <dbReference type="EMBL" id="KAA6358446.1"/>
    </source>
</evidence>
<organism evidence="1 2">
    <name type="scientific">Streblomastix strix</name>
    <dbReference type="NCBI Taxonomy" id="222440"/>
    <lineage>
        <taxon>Eukaryota</taxon>
        <taxon>Metamonada</taxon>
        <taxon>Preaxostyla</taxon>
        <taxon>Oxymonadida</taxon>
        <taxon>Streblomastigidae</taxon>
        <taxon>Streblomastix</taxon>
    </lineage>
</organism>
<proteinExistence type="predicted"/>
<dbReference type="AlphaFoldDB" id="A0A5J4TJ35"/>
<dbReference type="EMBL" id="SNRW01029850">
    <property type="protein sequence ID" value="KAA6358446.1"/>
    <property type="molecule type" value="Genomic_DNA"/>
</dbReference>
<comment type="caution">
    <text evidence="1">The sequence shown here is derived from an EMBL/GenBank/DDBJ whole genome shotgun (WGS) entry which is preliminary data.</text>
</comment>
<protein>
    <submittedName>
        <fullName evidence="1">Uncharacterized protein</fullName>
    </submittedName>
</protein>
<gene>
    <name evidence="1" type="ORF">EZS28_046028</name>
</gene>
<name>A0A5J4TJ35_9EUKA</name>
<evidence type="ECO:0000313" key="2">
    <source>
        <dbReference type="Proteomes" id="UP000324800"/>
    </source>
</evidence>
<dbReference type="OrthoDB" id="7477527at2759"/>
<reference evidence="1 2" key="1">
    <citation type="submission" date="2019-03" db="EMBL/GenBank/DDBJ databases">
        <title>Single cell metagenomics reveals metabolic interactions within the superorganism composed of flagellate Streblomastix strix and complex community of Bacteroidetes bacteria on its surface.</title>
        <authorList>
            <person name="Treitli S.C."/>
            <person name="Kolisko M."/>
            <person name="Husnik F."/>
            <person name="Keeling P."/>
            <person name="Hampl V."/>
        </authorList>
    </citation>
    <scope>NUCLEOTIDE SEQUENCE [LARGE SCALE GENOMIC DNA]</scope>
    <source>
        <strain evidence="1">ST1C</strain>
    </source>
</reference>
<dbReference type="Proteomes" id="UP000324800">
    <property type="component" value="Unassembled WGS sequence"/>
</dbReference>
<accession>A0A5J4TJ35</accession>